<evidence type="ECO:0000256" key="2">
    <source>
        <dbReference type="SAM" id="Phobius"/>
    </source>
</evidence>
<dbReference type="RefSeq" id="WP_005925952.1">
    <property type="nucleotide sequence ID" value="NZ_CABKSE010000001.1"/>
</dbReference>
<name>A0A7J4XPR0_9BACE</name>
<accession>A0A7J4XPR0</accession>
<dbReference type="Proteomes" id="UP000422221">
    <property type="component" value="Unassembled WGS sequence"/>
</dbReference>
<dbReference type="GeneID" id="93115769"/>
<evidence type="ECO:0000313" key="4">
    <source>
        <dbReference type="Proteomes" id="UP000422221"/>
    </source>
</evidence>
<feature type="transmembrane region" description="Helical" evidence="2">
    <location>
        <begin position="6"/>
        <end position="30"/>
    </location>
</feature>
<evidence type="ECO:0000256" key="1">
    <source>
        <dbReference type="SAM" id="MobiDB-lite"/>
    </source>
</evidence>
<keyword evidence="2" id="KW-0812">Transmembrane</keyword>
<dbReference type="AlphaFoldDB" id="A0A7J4XPR0"/>
<comment type="caution">
    <text evidence="3">The sequence shown here is derived from an EMBL/GenBank/DDBJ whole genome shotgun (WGS) entry which is preliminary data.</text>
</comment>
<feature type="compositionally biased region" description="Basic and acidic residues" evidence="1">
    <location>
        <begin position="47"/>
        <end position="59"/>
    </location>
</feature>
<dbReference type="Pfam" id="PF16118">
    <property type="entry name" value="DUF4834"/>
    <property type="match status" value="1"/>
</dbReference>
<gene>
    <name evidence="3" type="ORF">F3F73_02185</name>
</gene>
<dbReference type="InterPro" id="IPR032272">
    <property type="entry name" value="DUF4834"/>
</dbReference>
<keyword evidence="2" id="KW-0472">Membrane</keyword>
<organism evidence="3 4">
    <name type="scientific">Bacteroides salyersiae</name>
    <dbReference type="NCBI Taxonomy" id="291644"/>
    <lineage>
        <taxon>Bacteria</taxon>
        <taxon>Pseudomonadati</taxon>
        <taxon>Bacteroidota</taxon>
        <taxon>Bacteroidia</taxon>
        <taxon>Bacteroidales</taxon>
        <taxon>Bacteroidaceae</taxon>
        <taxon>Bacteroides</taxon>
    </lineage>
</organism>
<keyword evidence="2" id="KW-1133">Transmembrane helix</keyword>
<feature type="region of interest" description="Disordered" evidence="1">
    <location>
        <begin position="34"/>
        <end position="70"/>
    </location>
</feature>
<proteinExistence type="predicted"/>
<dbReference type="EMBL" id="VWMK01000001">
    <property type="protein sequence ID" value="KAA3770771.1"/>
    <property type="molecule type" value="Genomic_DNA"/>
</dbReference>
<evidence type="ECO:0000313" key="3">
    <source>
        <dbReference type="EMBL" id="KAA3770771.1"/>
    </source>
</evidence>
<reference evidence="3 4" key="1">
    <citation type="journal article" date="2019" name="Nat. Med.">
        <title>A library of human gut bacterial isolates paired with longitudinal multiomics data enables mechanistic microbiome research.</title>
        <authorList>
            <person name="Poyet M."/>
            <person name="Groussin M."/>
            <person name="Gibbons S.M."/>
            <person name="Avila-Pacheco J."/>
            <person name="Jiang X."/>
            <person name="Kearney S.M."/>
            <person name="Perrotta A.R."/>
            <person name="Berdy B."/>
            <person name="Zhao S."/>
            <person name="Lieberman T.D."/>
            <person name="Swanson P.K."/>
            <person name="Smith M."/>
            <person name="Roesemann S."/>
            <person name="Alexander J.E."/>
            <person name="Rich S.A."/>
            <person name="Livny J."/>
            <person name="Vlamakis H."/>
            <person name="Clish C."/>
            <person name="Bullock K."/>
            <person name="Deik A."/>
            <person name="Scott J."/>
            <person name="Pierce K.A."/>
            <person name="Xavier R.J."/>
            <person name="Alm E.J."/>
        </authorList>
    </citation>
    <scope>NUCLEOTIDE SEQUENCE [LARGE SCALE GENOMIC DNA]</scope>
    <source>
        <strain evidence="3 4">BIOML-A10</strain>
    </source>
</reference>
<sequence length="94" mass="10932">MHILGLIFIFIIAIFIIGVSVIGGILRAIFGFGRRSRPTPHTYATSGERRQQQSSQRREEEEEVCNTEENIHPRKHKKIFTKDEGEYVDFEEIN</sequence>
<protein>
    <submittedName>
        <fullName evidence="3">DUF4834 family protein</fullName>
    </submittedName>
</protein>